<dbReference type="PANTHER" id="PTHR43072">
    <property type="entry name" value="N-ACETYLTRANSFERASE"/>
    <property type="match status" value="1"/>
</dbReference>
<dbReference type="Pfam" id="PF13508">
    <property type="entry name" value="Acetyltransf_7"/>
    <property type="match status" value="1"/>
</dbReference>
<dbReference type="SUPFAM" id="SSF55729">
    <property type="entry name" value="Acyl-CoA N-acyltransferases (Nat)"/>
    <property type="match status" value="2"/>
</dbReference>
<feature type="domain" description="N-acetyltransferase" evidence="5">
    <location>
        <begin position="144"/>
        <end position="285"/>
    </location>
</feature>
<protein>
    <recommendedName>
        <fullName evidence="4">Mycothiol acetyltransferase</fullName>
        <shortName evidence="4">MSH acetyltransferase</shortName>
        <ecNumber evidence="4">2.3.1.189</ecNumber>
    </recommendedName>
    <alternativeName>
        <fullName evidence="4">Mycothiol synthase</fullName>
    </alternativeName>
</protein>
<evidence type="ECO:0000313" key="6">
    <source>
        <dbReference type="EMBL" id="GAA1698586.1"/>
    </source>
</evidence>
<dbReference type="Proteomes" id="UP001500618">
    <property type="component" value="Unassembled WGS sequence"/>
</dbReference>
<sequence length="285" mass="30750">MTTVERPPALTESDASAVLNLIAAATETDRSGPLSEAGRLRLTSVDVVHLVVRGEPGGIVGYAQVDADESAELVVHPSVRRAGIGRRLLVAAIQAGARRVWAHNEHPGALALAASLGMERARVLWQLRRPLSLPLPEPKLPADVRVRTFAVGDDDSAWLKLNAAAFSHHPEQGGWTEQDLTARFAEPWFDPAGFFLAESAAGLLGFHWTKAHSRTLGEIYVLGVSPQAQGIGLAKALSIIGLAYLRDTGHTDAMLYVEEDNEPAVGLYRRLGFENATSDVMFQVR</sequence>
<keyword evidence="7" id="KW-1185">Reference proteome</keyword>
<comment type="caution">
    <text evidence="4">Lacks conserved residue(s) required for the propagation of feature annotation.</text>
</comment>
<comment type="subunit">
    <text evidence="4">Monomer.</text>
</comment>
<evidence type="ECO:0000313" key="7">
    <source>
        <dbReference type="Proteomes" id="UP001500618"/>
    </source>
</evidence>
<keyword evidence="2 4" id="KW-0677">Repeat</keyword>
<comment type="similarity">
    <text evidence="4">Belongs to the acetyltransferase family. MshD subfamily.</text>
</comment>
<feature type="binding site" evidence="4">
    <location>
        <position position="171"/>
    </location>
    <ligand>
        <name>1D-myo-inositol 2-(L-cysteinylamino)-2-deoxy-alpha-D-glucopyranoside</name>
        <dbReference type="ChEBI" id="CHEBI:58887"/>
    </ligand>
</feature>
<keyword evidence="1 4" id="KW-0808">Transferase</keyword>
<evidence type="ECO:0000256" key="3">
    <source>
        <dbReference type="ARBA" id="ARBA00023315"/>
    </source>
</evidence>
<dbReference type="RefSeq" id="WP_163571472.1">
    <property type="nucleotide sequence ID" value="NZ_BAAANY010000021.1"/>
</dbReference>
<dbReference type="PROSITE" id="PS51186">
    <property type="entry name" value="GNAT"/>
    <property type="match status" value="2"/>
</dbReference>
<dbReference type="PIRSF" id="PIRSF021524">
    <property type="entry name" value="MSH_acetyltransferase"/>
    <property type="match status" value="1"/>
</dbReference>
<feature type="domain" description="N-acetyltransferase" evidence="5">
    <location>
        <begin position="5"/>
        <end position="136"/>
    </location>
</feature>
<dbReference type="Gene3D" id="3.40.630.30">
    <property type="match status" value="1"/>
</dbReference>
<dbReference type="CDD" id="cd04301">
    <property type="entry name" value="NAT_SF"/>
    <property type="match status" value="1"/>
</dbReference>
<dbReference type="InterPro" id="IPR016181">
    <property type="entry name" value="Acyl_CoA_acyltransferase"/>
</dbReference>
<comment type="caution">
    <text evidence="6">The sequence shown here is derived from an EMBL/GenBank/DDBJ whole genome shotgun (WGS) entry which is preliminary data.</text>
</comment>
<name>A0ABN2I4K8_9ACTN</name>
<reference evidence="6 7" key="1">
    <citation type="journal article" date="2019" name="Int. J. Syst. Evol. Microbiol.">
        <title>The Global Catalogue of Microorganisms (GCM) 10K type strain sequencing project: providing services to taxonomists for standard genome sequencing and annotation.</title>
        <authorList>
            <consortium name="The Broad Institute Genomics Platform"/>
            <consortium name="The Broad Institute Genome Sequencing Center for Infectious Disease"/>
            <person name="Wu L."/>
            <person name="Ma J."/>
        </authorList>
    </citation>
    <scope>NUCLEOTIDE SEQUENCE [LARGE SCALE GENOMIC DNA]</scope>
    <source>
        <strain evidence="6 7">JCM 14718</strain>
    </source>
</reference>
<feature type="binding site" evidence="4">
    <location>
        <position position="256"/>
    </location>
    <ligand>
        <name>1D-myo-inositol 2-(L-cysteinylamino)-2-deoxy-alpha-D-glucopyranoside</name>
        <dbReference type="ChEBI" id="CHEBI:58887"/>
    </ligand>
</feature>
<comment type="function">
    <text evidence="4">Catalyzes the transfer of acetyl from acetyl-CoA to desacetylmycothiol (Cys-GlcN-Ins) to form mycothiol.</text>
</comment>
<dbReference type="InterPro" id="IPR017813">
    <property type="entry name" value="Mycothiol_AcTrfase"/>
</dbReference>
<feature type="binding site" evidence="4">
    <location>
        <begin position="229"/>
        <end position="235"/>
    </location>
    <ligand>
        <name>acetyl-CoA</name>
        <dbReference type="ChEBI" id="CHEBI:57288"/>
        <label>2</label>
    </ligand>
</feature>
<evidence type="ECO:0000256" key="1">
    <source>
        <dbReference type="ARBA" id="ARBA00022679"/>
    </source>
</evidence>
<feature type="binding site" evidence="4">
    <location>
        <position position="36"/>
    </location>
    <ligand>
        <name>1D-myo-inositol 2-(L-cysteinylamino)-2-deoxy-alpha-D-glucopyranoside</name>
        <dbReference type="ChEBI" id="CHEBI:58887"/>
    </ligand>
</feature>
<dbReference type="NCBIfam" id="TIGR03448">
    <property type="entry name" value="mycothiol_MshD"/>
    <property type="match status" value="1"/>
</dbReference>
<dbReference type="EMBL" id="BAAANY010000021">
    <property type="protein sequence ID" value="GAA1698586.1"/>
    <property type="molecule type" value="Genomic_DNA"/>
</dbReference>
<feature type="binding site" evidence="4">
    <location>
        <begin position="73"/>
        <end position="75"/>
    </location>
    <ligand>
        <name>acetyl-CoA</name>
        <dbReference type="ChEBI" id="CHEBI:57288"/>
        <label>1</label>
    </ligand>
</feature>
<proteinExistence type="inferred from homology"/>
<dbReference type="EC" id="2.3.1.189" evidence="4"/>
<feature type="binding site" evidence="4">
    <location>
        <position position="210"/>
    </location>
    <ligand>
        <name>1D-myo-inositol 2-(L-cysteinylamino)-2-deoxy-alpha-D-glucopyranoside</name>
        <dbReference type="ChEBI" id="CHEBI:58887"/>
    </ligand>
</feature>
<evidence type="ECO:0000259" key="5">
    <source>
        <dbReference type="PROSITE" id="PS51186"/>
    </source>
</evidence>
<dbReference type="HAMAP" id="MF_01698">
    <property type="entry name" value="MshD"/>
    <property type="match status" value="1"/>
</dbReference>
<dbReference type="PANTHER" id="PTHR43072:SF23">
    <property type="entry name" value="UPF0039 PROTEIN C11D3.02C"/>
    <property type="match status" value="1"/>
</dbReference>
<evidence type="ECO:0000256" key="4">
    <source>
        <dbReference type="HAMAP-Rule" id="MF_01698"/>
    </source>
</evidence>
<organism evidence="6 7">
    <name type="scientific">Fodinicola feengrottensis</name>
    <dbReference type="NCBI Taxonomy" id="435914"/>
    <lineage>
        <taxon>Bacteria</taxon>
        <taxon>Bacillati</taxon>
        <taxon>Actinomycetota</taxon>
        <taxon>Actinomycetes</taxon>
        <taxon>Mycobacteriales</taxon>
        <taxon>Fodinicola</taxon>
    </lineage>
</organism>
<comment type="catalytic activity">
    <reaction evidence="4">
        <text>1D-myo-inositol 2-(L-cysteinylamino)-2-deoxy-alpha-D-glucopyranoside + acetyl-CoA = mycothiol + CoA + H(+)</text>
        <dbReference type="Rhea" id="RHEA:26172"/>
        <dbReference type="ChEBI" id="CHEBI:15378"/>
        <dbReference type="ChEBI" id="CHEBI:16768"/>
        <dbReference type="ChEBI" id="CHEBI:57287"/>
        <dbReference type="ChEBI" id="CHEBI:57288"/>
        <dbReference type="ChEBI" id="CHEBI:58887"/>
        <dbReference type="EC" id="2.3.1.189"/>
    </reaction>
</comment>
<feature type="binding site" evidence="4">
    <location>
        <position position="218"/>
    </location>
    <ligand>
        <name>1D-myo-inositol 2-(L-cysteinylamino)-2-deoxy-alpha-D-glucopyranoside</name>
        <dbReference type="ChEBI" id="CHEBI:58887"/>
    </ligand>
</feature>
<dbReference type="InterPro" id="IPR000182">
    <property type="entry name" value="GNAT_dom"/>
</dbReference>
<feature type="binding site" evidence="4">
    <location>
        <begin position="222"/>
        <end position="224"/>
    </location>
    <ligand>
        <name>acetyl-CoA</name>
        <dbReference type="ChEBI" id="CHEBI:57288"/>
        <label>2</label>
    </ligand>
</feature>
<accession>A0ABN2I4K8</accession>
<dbReference type="Pfam" id="PF00583">
    <property type="entry name" value="Acetyltransf_1"/>
    <property type="match status" value="1"/>
</dbReference>
<keyword evidence="3 4" id="KW-0012">Acyltransferase</keyword>
<evidence type="ECO:0000256" key="2">
    <source>
        <dbReference type="ARBA" id="ARBA00022737"/>
    </source>
</evidence>
<gene>
    <name evidence="4 6" type="primary">mshD</name>
    <name evidence="6" type="ORF">GCM10009765_55000</name>
</gene>